<proteinExistence type="predicted"/>
<organism evidence="1 2">
    <name type="scientific">Leersia perrieri</name>
    <dbReference type="NCBI Taxonomy" id="77586"/>
    <lineage>
        <taxon>Eukaryota</taxon>
        <taxon>Viridiplantae</taxon>
        <taxon>Streptophyta</taxon>
        <taxon>Embryophyta</taxon>
        <taxon>Tracheophyta</taxon>
        <taxon>Spermatophyta</taxon>
        <taxon>Magnoliopsida</taxon>
        <taxon>Liliopsida</taxon>
        <taxon>Poales</taxon>
        <taxon>Poaceae</taxon>
        <taxon>BOP clade</taxon>
        <taxon>Oryzoideae</taxon>
        <taxon>Oryzeae</taxon>
        <taxon>Oryzinae</taxon>
        <taxon>Leersia</taxon>
    </lineage>
</organism>
<accession>A0A0D9WUZ4</accession>
<dbReference type="Gramene" id="LPERR07G01200.1">
    <property type="protein sequence ID" value="LPERR07G01200.1"/>
    <property type="gene ID" value="LPERR07G01200"/>
</dbReference>
<reference evidence="1 2" key="1">
    <citation type="submission" date="2012-08" db="EMBL/GenBank/DDBJ databases">
        <title>Oryza genome evolution.</title>
        <authorList>
            <person name="Wing R.A."/>
        </authorList>
    </citation>
    <scope>NUCLEOTIDE SEQUENCE</scope>
</reference>
<reference evidence="1" key="3">
    <citation type="submission" date="2015-04" db="UniProtKB">
        <authorList>
            <consortium name="EnsemblPlants"/>
        </authorList>
    </citation>
    <scope>IDENTIFICATION</scope>
</reference>
<dbReference type="AlphaFoldDB" id="A0A0D9WUZ4"/>
<reference evidence="2" key="2">
    <citation type="submission" date="2013-12" db="EMBL/GenBank/DDBJ databases">
        <authorList>
            <person name="Yu Y."/>
            <person name="Lee S."/>
            <person name="de Baynast K."/>
            <person name="Wissotski M."/>
            <person name="Liu L."/>
            <person name="Talag J."/>
            <person name="Goicoechea J."/>
            <person name="Angelova A."/>
            <person name="Jetty R."/>
            <person name="Kudrna D."/>
            <person name="Golser W."/>
            <person name="Rivera L."/>
            <person name="Zhang J."/>
            <person name="Wing R."/>
        </authorList>
    </citation>
    <scope>NUCLEOTIDE SEQUENCE</scope>
</reference>
<protein>
    <submittedName>
        <fullName evidence="1">Uncharacterized protein</fullName>
    </submittedName>
</protein>
<sequence>MAWIDDPVSQALIGSASGDVNHTPRWLMCGMIRRLALYVCGCDADVAEELLVPDPTQLYHSNPHNFTIFFAIINVIYLEWSVKAYLKSDEHSNDCTINDPSYRSAEHGCNDPTSDILLYMYWLSSRIVKKHS</sequence>
<dbReference type="HOGENOM" id="CLU_1920114_0_0_1"/>
<evidence type="ECO:0000313" key="2">
    <source>
        <dbReference type="Proteomes" id="UP000032180"/>
    </source>
</evidence>
<dbReference type="EnsemblPlants" id="LPERR07G01200.1">
    <property type="protein sequence ID" value="LPERR07G01200.1"/>
    <property type="gene ID" value="LPERR07G01200"/>
</dbReference>
<name>A0A0D9WUZ4_9ORYZ</name>
<keyword evidence="2" id="KW-1185">Reference proteome</keyword>
<dbReference type="Proteomes" id="UP000032180">
    <property type="component" value="Chromosome 7"/>
</dbReference>
<evidence type="ECO:0000313" key="1">
    <source>
        <dbReference type="EnsemblPlants" id="LPERR07G01200.1"/>
    </source>
</evidence>